<feature type="domain" description="GHMP kinase N-terminal" evidence="13">
    <location>
        <begin position="105"/>
        <end position="195"/>
    </location>
</feature>
<dbReference type="EC" id="2.7.1.6" evidence="11"/>
<dbReference type="PROSITE" id="PS00627">
    <property type="entry name" value="GHMP_KINASES_ATP"/>
    <property type="match status" value="1"/>
</dbReference>
<evidence type="ECO:0000256" key="11">
    <source>
        <dbReference type="NCBIfam" id="TIGR00131"/>
    </source>
</evidence>
<dbReference type="InterPro" id="IPR019539">
    <property type="entry name" value="GalKase_N"/>
</dbReference>
<evidence type="ECO:0000256" key="10">
    <source>
        <dbReference type="ARBA" id="ARBA00023277"/>
    </source>
</evidence>
<comment type="similarity">
    <text evidence="1">Belongs to the GHMP kinase family. GalK subfamily.</text>
</comment>
<keyword evidence="6" id="KW-0418">Kinase</keyword>
<dbReference type="Proteomes" id="UP000251211">
    <property type="component" value="Unassembled WGS sequence"/>
</dbReference>
<evidence type="ECO:0000313" key="17">
    <source>
        <dbReference type="Proteomes" id="UP000251211"/>
    </source>
</evidence>
<reference evidence="16 17" key="1">
    <citation type="submission" date="2018-06" db="EMBL/GenBank/DDBJ databases">
        <authorList>
            <consortium name="Pathogen Informatics"/>
            <person name="Doyle S."/>
        </authorList>
    </citation>
    <scope>NUCLEOTIDE SEQUENCE [LARGE SCALE GENOMIC DNA]</scope>
    <source>
        <strain evidence="16 17">NCTC13229</strain>
    </source>
</reference>
<evidence type="ECO:0000256" key="3">
    <source>
        <dbReference type="ARBA" id="ARBA00022679"/>
    </source>
</evidence>
<evidence type="ECO:0000259" key="15">
    <source>
        <dbReference type="Pfam" id="PF10509"/>
    </source>
</evidence>
<dbReference type="InterPro" id="IPR014721">
    <property type="entry name" value="Ribsml_uS5_D2-typ_fold_subgr"/>
</dbReference>
<dbReference type="RefSeq" id="WP_112299542.1">
    <property type="nucleotide sequence ID" value="NZ_QTTP01000001.1"/>
</dbReference>
<dbReference type="PRINTS" id="PR00473">
    <property type="entry name" value="GALCTOKINASE"/>
</dbReference>
<keyword evidence="7" id="KW-0067">ATP-binding</keyword>
<name>A0AB38FBD3_RHOWR</name>
<evidence type="ECO:0000256" key="12">
    <source>
        <dbReference type="SAM" id="MobiDB-lite"/>
    </source>
</evidence>
<dbReference type="SUPFAM" id="SSF54211">
    <property type="entry name" value="Ribosomal protein S5 domain 2-like"/>
    <property type="match status" value="1"/>
</dbReference>
<accession>A0AB38FBD3</accession>
<dbReference type="Gene3D" id="3.30.230.10">
    <property type="match status" value="1"/>
</dbReference>
<dbReference type="PANTHER" id="PTHR10457:SF7">
    <property type="entry name" value="GALACTOKINASE-RELATED"/>
    <property type="match status" value="1"/>
</dbReference>
<keyword evidence="3 16" id="KW-0808">Transferase</keyword>
<evidence type="ECO:0000259" key="14">
    <source>
        <dbReference type="Pfam" id="PF08544"/>
    </source>
</evidence>
<evidence type="ECO:0000256" key="2">
    <source>
        <dbReference type="ARBA" id="ARBA00022490"/>
    </source>
</evidence>
<dbReference type="InterPro" id="IPR036554">
    <property type="entry name" value="GHMP_kinase_C_sf"/>
</dbReference>
<dbReference type="GO" id="GO:0005524">
    <property type="term" value="F:ATP binding"/>
    <property type="evidence" value="ECO:0007669"/>
    <property type="project" value="UniProtKB-UniRule"/>
</dbReference>
<keyword evidence="10" id="KW-0119">Carbohydrate metabolism</keyword>
<dbReference type="PIRSF" id="PIRSF000530">
    <property type="entry name" value="Galactokinase"/>
    <property type="match status" value="1"/>
</dbReference>
<dbReference type="AlphaFoldDB" id="A0AB38FBD3"/>
<dbReference type="FunFam" id="3.30.70.890:FF:000001">
    <property type="entry name" value="Galactokinase"/>
    <property type="match status" value="1"/>
</dbReference>
<evidence type="ECO:0000256" key="7">
    <source>
        <dbReference type="ARBA" id="ARBA00022840"/>
    </source>
</evidence>
<feature type="domain" description="Galactokinase N-terminal" evidence="15">
    <location>
        <begin position="22"/>
        <end position="69"/>
    </location>
</feature>
<dbReference type="GO" id="GO:0046872">
    <property type="term" value="F:metal ion binding"/>
    <property type="evidence" value="ECO:0007669"/>
    <property type="project" value="UniProtKB-KW"/>
</dbReference>
<proteinExistence type="inferred from homology"/>
<sequence>MSAARWVDLVDVHTVAAAAEALFRSTFGGAADGVWAAPGRVNLIGEHVDYAGGLVLPLALPYVTVAAVRMRDDDILHAVSTHTDETWQGLLADVAPGHPAGWAAYVTGVVWALRRSGHLTAGTGFDVAVHSTVPVGSGLSSSAALECAFALAVADLAELPTDDAGRRPLIDASILAENEIAGASTGGMDQSVAMLARPGHALLLDCRDGATRHVPLDFGSAGARLVVIDTNAPHRLVDGRYGNRRAVIEKACADLGIAGLRDVADADAAVAALSSPAAQRARHVLGEIDRVREVADLLDRGRIADIGDALNRSHASLRDDYEVSSVELDSAVDAAVEAGAWGARMTGGGFGGSAIALVPTDRVDTLVADVVRRAHSAGLPVPQFLYAEPSGSAHRLGNSHDTTTRAKSGNSAGA</sequence>
<dbReference type="InterPro" id="IPR020568">
    <property type="entry name" value="Ribosomal_Su5_D2-typ_SF"/>
</dbReference>
<dbReference type="GO" id="GO:0005829">
    <property type="term" value="C:cytosol"/>
    <property type="evidence" value="ECO:0007669"/>
    <property type="project" value="TreeGrafter"/>
</dbReference>
<dbReference type="SUPFAM" id="SSF55060">
    <property type="entry name" value="GHMP Kinase, C-terminal domain"/>
    <property type="match status" value="1"/>
</dbReference>
<dbReference type="InterPro" id="IPR006204">
    <property type="entry name" value="GHMP_kinase_N_dom"/>
</dbReference>
<dbReference type="PRINTS" id="PR00959">
    <property type="entry name" value="MEVGALKINASE"/>
</dbReference>
<keyword evidence="8" id="KW-0460">Magnesium</keyword>
<dbReference type="Pfam" id="PF00288">
    <property type="entry name" value="GHMP_kinases_N"/>
    <property type="match status" value="1"/>
</dbReference>
<feature type="region of interest" description="Disordered" evidence="12">
    <location>
        <begin position="390"/>
        <end position="414"/>
    </location>
</feature>
<comment type="caution">
    <text evidence="16">The sequence shown here is derived from an EMBL/GenBank/DDBJ whole genome shotgun (WGS) entry which is preliminary data.</text>
</comment>
<evidence type="ECO:0000256" key="1">
    <source>
        <dbReference type="ARBA" id="ARBA00006566"/>
    </source>
</evidence>
<keyword evidence="5" id="KW-0547">Nucleotide-binding</keyword>
<dbReference type="NCBIfam" id="TIGR00131">
    <property type="entry name" value="gal_kin"/>
    <property type="match status" value="1"/>
</dbReference>
<protein>
    <recommendedName>
        <fullName evidence="11">Galactokinase</fullName>
        <ecNumber evidence="11">2.7.1.6</ecNumber>
    </recommendedName>
</protein>
<evidence type="ECO:0000256" key="5">
    <source>
        <dbReference type="ARBA" id="ARBA00022741"/>
    </source>
</evidence>
<evidence type="ECO:0000259" key="13">
    <source>
        <dbReference type="Pfam" id="PF00288"/>
    </source>
</evidence>
<organism evidence="16 17">
    <name type="scientific">Rhodococcus wratislaviensis</name>
    <name type="common">Tsukamurella wratislaviensis</name>
    <dbReference type="NCBI Taxonomy" id="44752"/>
    <lineage>
        <taxon>Bacteria</taxon>
        <taxon>Bacillati</taxon>
        <taxon>Actinomycetota</taxon>
        <taxon>Actinomycetes</taxon>
        <taxon>Mycobacteriales</taxon>
        <taxon>Nocardiaceae</taxon>
        <taxon>Rhodococcus</taxon>
    </lineage>
</organism>
<evidence type="ECO:0000256" key="4">
    <source>
        <dbReference type="ARBA" id="ARBA00022723"/>
    </source>
</evidence>
<dbReference type="InterPro" id="IPR019741">
    <property type="entry name" value="Galactokinase_CS"/>
</dbReference>
<dbReference type="InterPro" id="IPR013750">
    <property type="entry name" value="GHMP_kinase_C_dom"/>
</dbReference>
<dbReference type="InterPro" id="IPR006203">
    <property type="entry name" value="GHMP_knse_ATP-bd_CS"/>
</dbReference>
<keyword evidence="2" id="KW-0963">Cytoplasm</keyword>
<dbReference type="FunFam" id="3.30.230.10:FF:000017">
    <property type="entry name" value="Galactokinase"/>
    <property type="match status" value="1"/>
</dbReference>
<dbReference type="InterPro" id="IPR000705">
    <property type="entry name" value="Galactokinase"/>
</dbReference>
<gene>
    <name evidence="16" type="primary">galK</name>
    <name evidence="16" type="ORF">NCTC13229_02377</name>
</gene>
<dbReference type="GO" id="GO:0004335">
    <property type="term" value="F:galactokinase activity"/>
    <property type="evidence" value="ECO:0007669"/>
    <property type="project" value="UniProtKB-UniRule"/>
</dbReference>
<dbReference type="InterPro" id="IPR006206">
    <property type="entry name" value="Mevalonate/galactokinase"/>
</dbReference>
<dbReference type="PANTHER" id="PTHR10457">
    <property type="entry name" value="MEVALONATE KINASE/GALACTOKINASE"/>
    <property type="match status" value="1"/>
</dbReference>
<keyword evidence="9" id="KW-0299">Galactose metabolism</keyword>
<dbReference type="Pfam" id="PF08544">
    <property type="entry name" value="GHMP_kinases_C"/>
    <property type="match status" value="1"/>
</dbReference>
<dbReference type="PROSITE" id="PS00106">
    <property type="entry name" value="GALACTOKINASE"/>
    <property type="match status" value="1"/>
</dbReference>
<dbReference type="Gene3D" id="3.30.70.890">
    <property type="entry name" value="GHMP kinase, C-terminal domain"/>
    <property type="match status" value="1"/>
</dbReference>
<evidence type="ECO:0000256" key="8">
    <source>
        <dbReference type="ARBA" id="ARBA00022842"/>
    </source>
</evidence>
<feature type="compositionally biased region" description="Polar residues" evidence="12">
    <location>
        <begin position="399"/>
        <end position="414"/>
    </location>
</feature>
<evidence type="ECO:0000313" key="16">
    <source>
        <dbReference type="EMBL" id="SPZ38900.1"/>
    </source>
</evidence>
<dbReference type="Pfam" id="PF10509">
    <property type="entry name" value="GalKase_gal_bdg"/>
    <property type="match status" value="1"/>
</dbReference>
<evidence type="ECO:0000256" key="9">
    <source>
        <dbReference type="ARBA" id="ARBA00023144"/>
    </source>
</evidence>
<keyword evidence="4" id="KW-0479">Metal-binding</keyword>
<feature type="domain" description="GHMP kinase C-terminal" evidence="14">
    <location>
        <begin position="296"/>
        <end position="370"/>
    </location>
</feature>
<evidence type="ECO:0000256" key="6">
    <source>
        <dbReference type="ARBA" id="ARBA00022777"/>
    </source>
</evidence>
<dbReference type="GO" id="GO:0006012">
    <property type="term" value="P:galactose metabolic process"/>
    <property type="evidence" value="ECO:0007669"/>
    <property type="project" value="UniProtKB-UniRule"/>
</dbReference>
<dbReference type="EMBL" id="UAUI01000008">
    <property type="protein sequence ID" value="SPZ38900.1"/>
    <property type="molecule type" value="Genomic_DNA"/>
</dbReference>